<dbReference type="Proteomes" id="UP001303473">
    <property type="component" value="Unassembled WGS sequence"/>
</dbReference>
<evidence type="ECO:0000256" key="7">
    <source>
        <dbReference type="SAM" id="MobiDB-lite"/>
    </source>
</evidence>
<dbReference type="GO" id="GO:0005886">
    <property type="term" value="C:plasma membrane"/>
    <property type="evidence" value="ECO:0007669"/>
    <property type="project" value="UniProtKB-SubCell"/>
</dbReference>
<evidence type="ECO:0000256" key="3">
    <source>
        <dbReference type="ARBA" id="ARBA00022475"/>
    </source>
</evidence>
<feature type="region of interest" description="Disordered" evidence="7">
    <location>
        <begin position="1"/>
        <end position="44"/>
    </location>
</feature>
<organism evidence="12 13">
    <name type="scientific">Diplogelasinospora grovesii</name>
    <dbReference type="NCBI Taxonomy" id="303347"/>
    <lineage>
        <taxon>Eukaryota</taxon>
        <taxon>Fungi</taxon>
        <taxon>Dikarya</taxon>
        <taxon>Ascomycota</taxon>
        <taxon>Pezizomycotina</taxon>
        <taxon>Sordariomycetes</taxon>
        <taxon>Sordariomycetidae</taxon>
        <taxon>Sordariales</taxon>
        <taxon>Diplogelasinosporaceae</taxon>
        <taxon>Diplogelasinospora</taxon>
    </lineage>
</organism>
<keyword evidence="5 8" id="KW-1133">Transmembrane helix</keyword>
<comment type="subcellular location">
    <subcellularLocation>
        <location evidence="1">Cell membrane</location>
        <topology evidence="1">Multi-pass membrane protein</topology>
    </subcellularLocation>
</comment>
<comment type="similarity">
    <text evidence="2">Belongs to the concentrative nucleoside transporter (CNT) (TC 2.A.41) family.</text>
</comment>
<dbReference type="Pfam" id="PF07662">
    <property type="entry name" value="Nucleos_tra2_C"/>
    <property type="match status" value="1"/>
</dbReference>
<feature type="domain" description="Concentrative nucleoside transporter C-terminal" evidence="10">
    <location>
        <begin position="354"/>
        <end position="582"/>
    </location>
</feature>
<feature type="transmembrane region" description="Helical" evidence="8">
    <location>
        <begin position="53"/>
        <end position="73"/>
    </location>
</feature>
<feature type="transmembrane region" description="Helical" evidence="8">
    <location>
        <begin position="247"/>
        <end position="268"/>
    </location>
</feature>
<proteinExistence type="inferred from homology"/>
<protein>
    <submittedName>
        <fullName evidence="12">Na+ dependent nucleoside transporter C-terminus-domain-containing protein</fullName>
    </submittedName>
</protein>
<dbReference type="EMBL" id="MU853856">
    <property type="protein sequence ID" value="KAK3937350.1"/>
    <property type="molecule type" value="Genomic_DNA"/>
</dbReference>
<feature type="compositionally biased region" description="Basic and acidic residues" evidence="7">
    <location>
        <begin position="28"/>
        <end position="40"/>
    </location>
</feature>
<dbReference type="InterPro" id="IPR008276">
    <property type="entry name" value="C_nuclsd_transpt"/>
</dbReference>
<dbReference type="InterPro" id="IPR011657">
    <property type="entry name" value="CNT_C_dom"/>
</dbReference>
<accession>A0AAN6N227</accession>
<dbReference type="GO" id="GO:0005337">
    <property type="term" value="F:nucleoside transmembrane transporter activity"/>
    <property type="evidence" value="ECO:0007669"/>
    <property type="project" value="InterPro"/>
</dbReference>
<feature type="transmembrane region" description="Helical" evidence="8">
    <location>
        <begin position="459"/>
        <end position="477"/>
    </location>
</feature>
<feature type="transmembrane region" description="Helical" evidence="8">
    <location>
        <begin position="325"/>
        <end position="347"/>
    </location>
</feature>
<feature type="transmembrane region" description="Helical" evidence="8">
    <location>
        <begin position="85"/>
        <end position="105"/>
    </location>
</feature>
<gene>
    <name evidence="12" type="ORF">QBC46DRAFT_392843</name>
</gene>
<evidence type="ECO:0000313" key="12">
    <source>
        <dbReference type="EMBL" id="KAK3937350.1"/>
    </source>
</evidence>
<dbReference type="PANTHER" id="PTHR10590">
    <property type="entry name" value="SODIUM/NUCLEOSIDE COTRANSPORTER"/>
    <property type="match status" value="1"/>
</dbReference>
<dbReference type="InterPro" id="IPR002668">
    <property type="entry name" value="CNT_N_dom"/>
</dbReference>
<feature type="compositionally biased region" description="Basic and acidic residues" evidence="7">
    <location>
        <begin position="394"/>
        <end position="405"/>
    </location>
</feature>
<name>A0AAN6N227_9PEZI</name>
<dbReference type="Pfam" id="PF01773">
    <property type="entry name" value="Nucleos_tra2_N"/>
    <property type="match status" value="1"/>
</dbReference>
<dbReference type="InterPro" id="IPR011642">
    <property type="entry name" value="Gate_dom"/>
</dbReference>
<comment type="caution">
    <text evidence="12">The sequence shown here is derived from an EMBL/GenBank/DDBJ whole genome shotgun (WGS) entry which is preliminary data.</text>
</comment>
<dbReference type="Pfam" id="PF07670">
    <property type="entry name" value="Gate"/>
    <property type="match status" value="1"/>
</dbReference>
<dbReference type="GO" id="GO:0015293">
    <property type="term" value="F:symporter activity"/>
    <property type="evidence" value="ECO:0007669"/>
    <property type="project" value="TreeGrafter"/>
</dbReference>
<evidence type="ECO:0000256" key="5">
    <source>
        <dbReference type="ARBA" id="ARBA00022989"/>
    </source>
</evidence>
<feature type="transmembrane region" description="Helical" evidence="8">
    <location>
        <begin position="165"/>
        <end position="181"/>
    </location>
</feature>
<keyword evidence="3" id="KW-1003">Cell membrane</keyword>
<dbReference type="PANTHER" id="PTHR10590:SF4">
    <property type="entry name" value="SOLUTE CARRIER FAMILY 28 MEMBER 3"/>
    <property type="match status" value="1"/>
</dbReference>
<evidence type="ECO:0000259" key="10">
    <source>
        <dbReference type="Pfam" id="PF07662"/>
    </source>
</evidence>
<evidence type="ECO:0000313" key="13">
    <source>
        <dbReference type="Proteomes" id="UP001303473"/>
    </source>
</evidence>
<feature type="transmembrane region" description="Helical" evidence="8">
    <location>
        <begin position="280"/>
        <end position="305"/>
    </location>
</feature>
<evidence type="ECO:0000256" key="1">
    <source>
        <dbReference type="ARBA" id="ARBA00004651"/>
    </source>
</evidence>
<keyword evidence="6 8" id="KW-0472">Membrane</keyword>
<feature type="domain" description="Concentrative nucleoside transporter N-terminal" evidence="9">
    <location>
        <begin position="169"/>
        <end position="240"/>
    </location>
</feature>
<keyword evidence="13" id="KW-1185">Reference proteome</keyword>
<feature type="region of interest" description="Disordered" evidence="7">
    <location>
        <begin position="377"/>
        <end position="405"/>
    </location>
</feature>
<feature type="transmembrane region" description="Helical" evidence="8">
    <location>
        <begin position="559"/>
        <end position="586"/>
    </location>
</feature>
<dbReference type="AlphaFoldDB" id="A0AAN6N227"/>
<reference evidence="13" key="1">
    <citation type="journal article" date="2023" name="Mol. Phylogenet. Evol.">
        <title>Genome-scale phylogeny and comparative genomics of the fungal order Sordariales.</title>
        <authorList>
            <person name="Hensen N."/>
            <person name="Bonometti L."/>
            <person name="Westerberg I."/>
            <person name="Brannstrom I.O."/>
            <person name="Guillou S."/>
            <person name="Cros-Aarteil S."/>
            <person name="Calhoun S."/>
            <person name="Haridas S."/>
            <person name="Kuo A."/>
            <person name="Mondo S."/>
            <person name="Pangilinan J."/>
            <person name="Riley R."/>
            <person name="LaButti K."/>
            <person name="Andreopoulos B."/>
            <person name="Lipzen A."/>
            <person name="Chen C."/>
            <person name="Yan M."/>
            <person name="Daum C."/>
            <person name="Ng V."/>
            <person name="Clum A."/>
            <person name="Steindorff A."/>
            <person name="Ohm R.A."/>
            <person name="Martin F."/>
            <person name="Silar P."/>
            <person name="Natvig D.O."/>
            <person name="Lalanne C."/>
            <person name="Gautier V."/>
            <person name="Ament-Velasquez S.L."/>
            <person name="Kruys A."/>
            <person name="Hutchinson M.I."/>
            <person name="Powell A.J."/>
            <person name="Barry K."/>
            <person name="Miller A.N."/>
            <person name="Grigoriev I.V."/>
            <person name="Debuchy R."/>
            <person name="Gladieux P."/>
            <person name="Hiltunen Thoren M."/>
            <person name="Johannesson H."/>
        </authorList>
    </citation>
    <scope>NUCLEOTIDE SEQUENCE [LARGE SCALE GENOMIC DNA]</scope>
    <source>
        <strain evidence="13">CBS 340.73</strain>
    </source>
</reference>
<keyword evidence="4 8" id="KW-0812">Transmembrane</keyword>
<evidence type="ECO:0000256" key="6">
    <source>
        <dbReference type="ARBA" id="ARBA00023136"/>
    </source>
</evidence>
<feature type="compositionally biased region" description="Basic and acidic residues" evidence="7">
    <location>
        <begin position="1"/>
        <end position="16"/>
    </location>
</feature>
<feature type="transmembrane region" description="Helical" evidence="8">
    <location>
        <begin position="527"/>
        <end position="547"/>
    </location>
</feature>
<evidence type="ECO:0000259" key="9">
    <source>
        <dbReference type="Pfam" id="PF01773"/>
    </source>
</evidence>
<sequence>MSGRKQDIMSGSREETIAELSTAPMADDENKHDERPKTELEDPEEISNPRRRWSLSVIFLHFLVWLVMTGWWIAGLILHRYDLGWLIPFLVWLGISIRLLTLHLLPTTIMTAPIAHFWAKNITPAVNGISRSTRLTILAVLTLAVVLAGTFATGESVNNRRTDRAVSVFGLLVFLGAFWATSKARTKINWQAVITGILMQFLLGLFVLRTQAGYDIFNFLGFLAKSLLSYAGDGTAFLTSPSTLNSGWFLVTVIPPMIFFVSFIHLLYYWGWIQWLVSKFAAIFFHLMGISGAEAVVAAASPFLGQGESAVLIKAYLPSLTRAELHQVMTSGFATIAGSVLSAYIALGVSPTALISSCVMSIPASIALSKLRYPETEEPVTRESGGESFIGKPQEGENNKKEGEAERPFNSLHALARGSWAGIKIAGMVVASVLCILAVLGLVNGLLGWWGRYLNIADLNVQLIVGYVFYPIAFLLGVERNNQGGGGDLLPVAQLIGIKIVANEFVAYADLTQSPTYASLSPRSRLIAMYALCGFGNISAVGIQIGALSQLAPKRAAAVAEVAVSALVSGIFSTLTSASIAGMLMVD</sequence>
<feature type="transmembrane region" description="Helical" evidence="8">
    <location>
        <begin position="425"/>
        <end position="447"/>
    </location>
</feature>
<feature type="transmembrane region" description="Helical" evidence="8">
    <location>
        <begin position="188"/>
        <end position="208"/>
    </location>
</feature>
<evidence type="ECO:0000256" key="8">
    <source>
        <dbReference type="SAM" id="Phobius"/>
    </source>
</evidence>
<feature type="domain" description="Nucleoside transporter/FeoB GTPase Gate" evidence="11">
    <location>
        <begin position="250"/>
        <end position="347"/>
    </location>
</feature>
<evidence type="ECO:0000259" key="11">
    <source>
        <dbReference type="Pfam" id="PF07670"/>
    </source>
</evidence>
<evidence type="ECO:0000256" key="2">
    <source>
        <dbReference type="ARBA" id="ARBA00009033"/>
    </source>
</evidence>
<feature type="transmembrane region" description="Helical" evidence="8">
    <location>
        <begin position="135"/>
        <end position="153"/>
    </location>
</feature>
<evidence type="ECO:0000256" key="4">
    <source>
        <dbReference type="ARBA" id="ARBA00022692"/>
    </source>
</evidence>